<dbReference type="EMBL" id="JAEMGP010000008">
    <property type="protein sequence ID" value="KAG5205772.1"/>
    <property type="molecule type" value="Genomic_DNA"/>
</dbReference>
<feature type="region of interest" description="Disordered" evidence="1">
    <location>
        <begin position="57"/>
        <end position="113"/>
    </location>
</feature>
<reference evidence="2 3" key="1">
    <citation type="submission" date="2020-12" db="EMBL/GenBank/DDBJ databases">
        <title>De novo assembly of Tibetan sheep genome.</title>
        <authorList>
            <person name="Li X."/>
        </authorList>
    </citation>
    <scope>NUCLEOTIDE SEQUENCE [LARGE SCALE GENOMIC DNA]</scope>
    <source>
        <tissue evidence="2">Heart</tissue>
    </source>
</reference>
<sequence length="158" mass="17244">MDTAHPRPGQRLQRAPLEMHPDEMQRAHGVPHSRGHPDTLDGPGCSGAPCCCSRVGSSWGPYKNHPEVGVQRNREKLTENESDAHAAGPPSAAEQMLCTRNRPEDLKQTSSGLQRREMLGKQPCVPSRVLVQVNHQIGASSFSHIKFTVNTTKAIGQV</sequence>
<evidence type="ECO:0000256" key="1">
    <source>
        <dbReference type="SAM" id="MobiDB-lite"/>
    </source>
</evidence>
<proteinExistence type="predicted"/>
<dbReference type="Proteomes" id="UP000664991">
    <property type="component" value="Unassembled WGS sequence"/>
</dbReference>
<evidence type="ECO:0000313" key="2">
    <source>
        <dbReference type="EMBL" id="KAG5205772.1"/>
    </source>
</evidence>
<evidence type="ECO:0000313" key="3">
    <source>
        <dbReference type="Proteomes" id="UP000664991"/>
    </source>
</evidence>
<feature type="compositionally biased region" description="Basic and acidic residues" evidence="1">
    <location>
        <begin position="72"/>
        <end position="84"/>
    </location>
</feature>
<dbReference type="AlphaFoldDB" id="A0A836CZU7"/>
<feature type="region of interest" description="Disordered" evidence="1">
    <location>
        <begin position="1"/>
        <end position="43"/>
    </location>
</feature>
<accession>A0A836CZU7</accession>
<name>A0A836CZU7_SHEEP</name>
<comment type="caution">
    <text evidence="2">The sequence shown here is derived from an EMBL/GenBank/DDBJ whole genome shotgun (WGS) entry which is preliminary data.</text>
</comment>
<protein>
    <submittedName>
        <fullName evidence="2">Uncharacterized protein</fullName>
    </submittedName>
</protein>
<organism evidence="2 3">
    <name type="scientific">Ovis aries</name>
    <name type="common">Sheep</name>
    <dbReference type="NCBI Taxonomy" id="9940"/>
    <lineage>
        <taxon>Eukaryota</taxon>
        <taxon>Metazoa</taxon>
        <taxon>Chordata</taxon>
        <taxon>Craniata</taxon>
        <taxon>Vertebrata</taxon>
        <taxon>Euteleostomi</taxon>
        <taxon>Mammalia</taxon>
        <taxon>Eutheria</taxon>
        <taxon>Laurasiatheria</taxon>
        <taxon>Artiodactyla</taxon>
        <taxon>Ruminantia</taxon>
        <taxon>Pecora</taxon>
        <taxon>Bovidae</taxon>
        <taxon>Caprinae</taxon>
        <taxon>Ovis</taxon>
    </lineage>
</organism>
<gene>
    <name evidence="2" type="ORF">JEQ12_019022</name>
</gene>
<feature type="compositionally biased region" description="Basic and acidic residues" evidence="1">
    <location>
        <begin position="17"/>
        <end position="26"/>
    </location>
</feature>